<protein>
    <submittedName>
        <fullName evidence="9">Glycan metabolism protein</fullName>
    </submittedName>
</protein>
<comment type="subcellular location">
    <subcellularLocation>
        <location evidence="1">Cell outer membrane</location>
    </subcellularLocation>
</comment>
<dbReference type="Gene3D" id="1.25.40.390">
    <property type="match status" value="1"/>
</dbReference>
<keyword evidence="5" id="KW-0998">Cell outer membrane</keyword>
<reference evidence="9 10" key="1">
    <citation type="submission" date="2015-11" db="EMBL/GenBank/DDBJ databases">
        <title>Sequence of Pedobacter ginsenosidimutans.</title>
        <authorList>
            <person name="Carson E."/>
            <person name="Keyser V."/>
            <person name="Newman J."/>
            <person name="Miller J."/>
        </authorList>
    </citation>
    <scope>NUCLEOTIDE SEQUENCE [LARGE SCALE GENOMIC DNA]</scope>
    <source>
        <strain evidence="9 10">KACC 14530</strain>
    </source>
</reference>
<dbReference type="InterPro" id="IPR011990">
    <property type="entry name" value="TPR-like_helical_dom_sf"/>
</dbReference>
<evidence type="ECO:0000256" key="3">
    <source>
        <dbReference type="ARBA" id="ARBA00022729"/>
    </source>
</evidence>
<evidence type="ECO:0000259" key="8">
    <source>
        <dbReference type="Pfam" id="PF14322"/>
    </source>
</evidence>
<evidence type="ECO:0000256" key="2">
    <source>
        <dbReference type="ARBA" id="ARBA00006275"/>
    </source>
</evidence>
<evidence type="ECO:0000313" key="9">
    <source>
        <dbReference type="EMBL" id="KRT13162.1"/>
    </source>
</evidence>
<organism evidence="9 10">
    <name type="scientific">Pedobacter ginsenosidimutans</name>
    <dbReference type="NCBI Taxonomy" id="687842"/>
    <lineage>
        <taxon>Bacteria</taxon>
        <taxon>Pseudomonadati</taxon>
        <taxon>Bacteroidota</taxon>
        <taxon>Sphingobacteriia</taxon>
        <taxon>Sphingobacteriales</taxon>
        <taxon>Sphingobacteriaceae</taxon>
        <taxon>Pedobacter</taxon>
    </lineage>
</organism>
<evidence type="ECO:0000259" key="7">
    <source>
        <dbReference type="Pfam" id="PF07980"/>
    </source>
</evidence>
<feature type="domain" description="RagB/SusD" evidence="7">
    <location>
        <begin position="316"/>
        <end position="527"/>
    </location>
</feature>
<dbReference type="GO" id="GO:0009279">
    <property type="term" value="C:cell outer membrane"/>
    <property type="evidence" value="ECO:0007669"/>
    <property type="project" value="UniProtKB-SubCell"/>
</dbReference>
<evidence type="ECO:0000256" key="6">
    <source>
        <dbReference type="SAM" id="SignalP"/>
    </source>
</evidence>
<dbReference type="InterPro" id="IPR012944">
    <property type="entry name" value="SusD_RagB_dom"/>
</dbReference>
<dbReference type="Proteomes" id="UP000051950">
    <property type="component" value="Unassembled WGS sequence"/>
</dbReference>
<accession>A0A0T5VH76</accession>
<dbReference type="AlphaFoldDB" id="A0A0T5VH76"/>
<dbReference type="CDD" id="cd08977">
    <property type="entry name" value="SusD"/>
    <property type="match status" value="1"/>
</dbReference>
<dbReference type="EMBL" id="LMZQ01000056">
    <property type="protein sequence ID" value="KRT13162.1"/>
    <property type="molecule type" value="Genomic_DNA"/>
</dbReference>
<feature type="domain" description="SusD-like N-terminal" evidence="8">
    <location>
        <begin position="29"/>
        <end position="220"/>
    </location>
</feature>
<evidence type="ECO:0000256" key="1">
    <source>
        <dbReference type="ARBA" id="ARBA00004442"/>
    </source>
</evidence>
<name>A0A0T5VH76_9SPHI</name>
<dbReference type="InterPro" id="IPR033985">
    <property type="entry name" value="SusD-like_N"/>
</dbReference>
<dbReference type="Pfam" id="PF07980">
    <property type="entry name" value="SusD_RagB"/>
    <property type="match status" value="1"/>
</dbReference>
<comment type="similarity">
    <text evidence="2">Belongs to the SusD family.</text>
</comment>
<evidence type="ECO:0000313" key="10">
    <source>
        <dbReference type="Proteomes" id="UP000051950"/>
    </source>
</evidence>
<dbReference type="SUPFAM" id="SSF48452">
    <property type="entry name" value="TPR-like"/>
    <property type="match status" value="1"/>
</dbReference>
<feature type="signal peptide" evidence="6">
    <location>
        <begin position="1"/>
        <end position="26"/>
    </location>
</feature>
<gene>
    <name evidence="9" type="ORF">ASU31_26025</name>
</gene>
<dbReference type="STRING" id="687842.ASU31_26025"/>
<dbReference type="PROSITE" id="PS51257">
    <property type="entry name" value="PROKAR_LIPOPROTEIN"/>
    <property type="match status" value="1"/>
</dbReference>
<evidence type="ECO:0000256" key="4">
    <source>
        <dbReference type="ARBA" id="ARBA00023136"/>
    </source>
</evidence>
<proteinExistence type="inferred from homology"/>
<feature type="chain" id="PRO_5006665064" evidence="6">
    <location>
        <begin position="27"/>
        <end position="527"/>
    </location>
</feature>
<keyword evidence="4" id="KW-0472">Membrane</keyword>
<evidence type="ECO:0000256" key="5">
    <source>
        <dbReference type="ARBA" id="ARBA00023237"/>
    </source>
</evidence>
<keyword evidence="10" id="KW-1185">Reference proteome</keyword>
<dbReference type="OrthoDB" id="5694214at2"/>
<keyword evidence="3 6" id="KW-0732">Signal</keyword>
<dbReference type="Pfam" id="PF14322">
    <property type="entry name" value="SusD-like_3"/>
    <property type="match status" value="1"/>
</dbReference>
<comment type="caution">
    <text evidence="9">The sequence shown here is derived from an EMBL/GenBank/DDBJ whole genome shotgun (WGS) entry which is preliminary data.</text>
</comment>
<sequence length="527" mass="59763">MFLQMKTTLLYIAMMLALIVSSCSKILDTTPQDFVSPVNYYNTESELQSALAGVYDRLGDNRLYSQGMSCYMVFSDEFFMKNQTSGMNANIVDASTLELNRHWETLYTGIERANMLLENIDKAVKVTAEKRNEIKGQALFLRAYYYFMLTDEFGGVPLKLQSSKSPEEPPLPGTPVKDLYERIVTDMKQAESLVKSVSDYGYNTRITKTTVQGILARVYLTMAGAPLNDVAKYADARAYAEKVMLSGLHSLNPDFKQIYINHVQEIFDTKESMWEVEFKGVNQGEIQEGGMIGSYNGITCGNIELGYGYDYVHATAKLYNAYANGDQRRDWTVAPYRYVTSGQTAVRTNWAADQIYDRSNGKWRREYELLLPRNQNYTGTNWPLLRYADVLLMFAEADNYTNNGPSANAYKAINMVRRRGYGKDVLVPDVAADAAANLSQQDFLDLIRNERLRELAFEGIRKHDLVRWGIYPSVMQTQAREYQTNMPTALKDAAVAQAQRVTDRAVLFPIPNSELAVNPNIKQNTGW</sequence>